<dbReference type="PRINTS" id="PR00598">
    <property type="entry name" value="HTHMARR"/>
</dbReference>
<accession>A0ABS3YP47</accession>
<dbReference type="EMBL" id="JAGHKO010000001">
    <property type="protein sequence ID" value="MBO9199640.1"/>
    <property type="molecule type" value="Genomic_DNA"/>
</dbReference>
<evidence type="ECO:0000313" key="2">
    <source>
        <dbReference type="EMBL" id="MBO9199640.1"/>
    </source>
</evidence>
<dbReference type="Pfam" id="PF01047">
    <property type="entry name" value="MarR"/>
    <property type="match status" value="1"/>
</dbReference>
<feature type="domain" description="HTH marR-type" evidence="1">
    <location>
        <begin position="17"/>
        <end position="152"/>
    </location>
</feature>
<dbReference type="InterPro" id="IPR039422">
    <property type="entry name" value="MarR/SlyA-like"/>
</dbReference>
<protein>
    <submittedName>
        <fullName evidence="2">MarR family transcriptional regulator</fullName>
    </submittedName>
</protein>
<dbReference type="PANTHER" id="PTHR33164">
    <property type="entry name" value="TRANSCRIPTIONAL REGULATOR, MARR FAMILY"/>
    <property type="match status" value="1"/>
</dbReference>
<sequence>MSSAMSIEKDIQQSKFRNEYHKTVVNLIFTYNWITEKTKQFFDKGDITSQQYNILRILRGAGKPLSTLQIRQRMLDKMSDTSRIVDRLVKKELVQKVICKTDRRLVDVTITEMGLQLLDKLDSYNEQMDAMLANLTEEDAKMLNHLLDKIRSSE</sequence>
<gene>
    <name evidence="2" type="ORF">J7I42_05135</name>
</gene>
<dbReference type="SMART" id="SM00347">
    <property type="entry name" value="HTH_MARR"/>
    <property type="match status" value="1"/>
</dbReference>
<dbReference type="PROSITE" id="PS50995">
    <property type="entry name" value="HTH_MARR_2"/>
    <property type="match status" value="1"/>
</dbReference>
<proteinExistence type="predicted"/>
<dbReference type="Proteomes" id="UP000677244">
    <property type="component" value="Unassembled WGS sequence"/>
</dbReference>
<comment type="caution">
    <text evidence="2">The sequence shown here is derived from an EMBL/GenBank/DDBJ whole genome shotgun (WGS) entry which is preliminary data.</text>
</comment>
<evidence type="ECO:0000259" key="1">
    <source>
        <dbReference type="PROSITE" id="PS50995"/>
    </source>
</evidence>
<dbReference type="PANTHER" id="PTHR33164:SF101">
    <property type="entry name" value="TRANSCRIPTIONAL REPRESSOR MPRA"/>
    <property type="match status" value="1"/>
</dbReference>
<keyword evidence="3" id="KW-1185">Reference proteome</keyword>
<evidence type="ECO:0000313" key="3">
    <source>
        <dbReference type="Proteomes" id="UP000677244"/>
    </source>
</evidence>
<dbReference type="InterPro" id="IPR036390">
    <property type="entry name" value="WH_DNA-bd_sf"/>
</dbReference>
<organism evidence="2 3">
    <name type="scientific">Niastella soli</name>
    <dbReference type="NCBI Taxonomy" id="2821487"/>
    <lineage>
        <taxon>Bacteria</taxon>
        <taxon>Pseudomonadati</taxon>
        <taxon>Bacteroidota</taxon>
        <taxon>Chitinophagia</taxon>
        <taxon>Chitinophagales</taxon>
        <taxon>Chitinophagaceae</taxon>
        <taxon>Niastella</taxon>
    </lineage>
</organism>
<dbReference type="RefSeq" id="WP_209137697.1">
    <property type="nucleotide sequence ID" value="NZ_JAGHKO010000001.1"/>
</dbReference>
<dbReference type="InterPro" id="IPR000835">
    <property type="entry name" value="HTH_MarR-typ"/>
</dbReference>
<dbReference type="InterPro" id="IPR036388">
    <property type="entry name" value="WH-like_DNA-bd_sf"/>
</dbReference>
<reference evidence="2 3" key="1">
    <citation type="submission" date="2021-03" db="EMBL/GenBank/DDBJ databases">
        <title>Assistant Professor.</title>
        <authorList>
            <person name="Huq M.A."/>
        </authorList>
    </citation>
    <scope>NUCLEOTIDE SEQUENCE [LARGE SCALE GENOMIC DNA]</scope>
    <source>
        <strain evidence="2 3">MAH-29</strain>
    </source>
</reference>
<name>A0ABS3YP47_9BACT</name>
<dbReference type="SUPFAM" id="SSF46785">
    <property type="entry name" value="Winged helix' DNA-binding domain"/>
    <property type="match status" value="1"/>
</dbReference>
<dbReference type="Gene3D" id="1.10.10.10">
    <property type="entry name" value="Winged helix-like DNA-binding domain superfamily/Winged helix DNA-binding domain"/>
    <property type="match status" value="1"/>
</dbReference>